<evidence type="ECO:0000313" key="1">
    <source>
        <dbReference type="EMBL" id="EPQ17599.1"/>
    </source>
</evidence>
<evidence type="ECO:0000313" key="2">
    <source>
        <dbReference type="Proteomes" id="UP000052978"/>
    </source>
</evidence>
<reference evidence="1 2" key="1">
    <citation type="journal article" date="2013" name="Nat. Commun.">
        <title>Genome analysis reveals insights into physiology and longevity of the Brandt's bat Myotis brandtii.</title>
        <authorList>
            <person name="Seim I."/>
            <person name="Fang X."/>
            <person name="Xiong Z."/>
            <person name="Lobanov A.V."/>
            <person name="Huang Z."/>
            <person name="Ma S."/>
            <person name="Feng Y."/>
            <person name="Turanov A.A."/>
            <person name="Zhu Y."/>
            <person name="Lenz T.L."/>
            <person name="Gerashchenko M.V."/>
            <person name="Fan D."/>
            <person name="Hee Yim S."/>
            <person name="Yao X."/>
            <person name="Jordan D."/>
            <person name="Xiong Y."/>
            <person name="Ma Y."/>
            <person name="Lyapunov A.N."/>
            <person name="Chen G."/>
            <person name="Kulakova O.I."/>
            <person name="Sun Y."/>
            <person name="Lee S.G."/>
            <person name="Bronson R.T."/>
            <person name="Moskalev A.A."/>
            <person name="Sunyaev S.R."/>
            <person name="Zhang G."/>
            <person name="Krogh A."/>
            <person name="Wang J."/>
            <person name="Gladyshev V.N."/>
        </authorList>
    </citation>
    <scope>NUCLEOTIDE SEQUENCE [LARGE SCALE GENOMIC DNA]</scope>
</reference>
<name>S7NJF3_MYOBR</name>
<proteinExistence type="predicted"/>
<dbReference type="EMBL" id="KE164372">
    <property type="protein sequence ID" value="EPQ17599.1"/>
    <property type="molecule type" value="Genomic_DNA"/>
</dbReference>
<dbReference type="Proteomes" id="UP000052978">
    <property type="component" value="Unassembled WGS sequence"/>
</dbReference>
<dbReference type="AlphaFoldDB" id="S7NJF3"/>
<keyword evidence="2" id="KW-1185">Reference proteome</keyword>
<sequence>MGPCGHTPYLFPTFLVSSRGIIGYFTLRLGELLVIGGMRLDEVAASHPMASFDWLKSANLHVHQAAIRELGLSTRSW</sequence>
<protein>
    <submittedName>
        <fullName evidence="1">Uncharacterized protein</fullName>
    </submittedName>
</protein>
<organism evidence="1 2">
    <name type="scientific">Myotis brandtii</name>
    <name type="common">Brandt's bat</name>
    <dbReference type="NCBI Taxonomy" id="109478"/>
    <lineage>
        <taxon>Eukaryota</taxon>
        <taxon>Metazoa</taxon>
        <taxon>Chordata</taxon>
        <taxon>Craniata</taxon>
        <taxon>Vertebrata</taxon>
        <taxon>Euteleostomi</taxon>
        <taxon>Mammalia</taxon>
        <taxon>Eutheria</taxon>
        <taxon>Laurasiatheria</taxon>
        <taxon>Chiroptera</taxon>
        <taxon>Yangochiroptera</taxon>
        <taxon>Vespertilionidae</taxon>
        <taxon>Myotis</taxon>
    </lineage>
</organism>
<accession>S7NJF3</accession>
<gene>
    <name evidence="1" type="ORF">D623_10010167</name>
</gene>